<reference evidence="9 10" key="1">
    <citation type="submission" date="2016-10" db="EMBL/GenBank/DDBJ databases">
        <authorList>
            <person name="de Groot N.N."/>
        </authorList>
    </citation>
    <scope>NUCLEOTIDE SEQUENCE [LARGE SCALE GENOMIC DNA]</scope>
    <source>
        <strain evidence="9 10">B25</strain>
    </source>
</reference>
<organism evidence="9 10">
    <name type="scientific">Treponema bryantii</name>
    <dbReference type="NCBI Taxonomy" id="163"/>
    <lineage>
        <taxon>Bacteria</taxon>
        <taxon>Pseudomonadati</taxon>
        <taxon>Spirochaetota</taxon>
        <taxon>Spirochaetia</taxon>
        <taxon>Spirochaetales</taxon>
        <taxon>Treponemataceae</taxon>
        <taxon>Treponema</taxon>
    </lineage>
</organism>
<dbReference type="PROSITE" id="PS51918">
    <property type="entry name" value="RADICAL_SAM"/>
    <property type="match status" value="1"/>
</dbReference>
<keyword evidence="10" id="KW-1185">Reference proteome</keyword>
<evidence type="ECO:0000256" key="5">
    <source>
        <dbReference type="ARBA" id="ARBA00023004"/>
    </source>
</evidence>
<keyword evidence="4" id="KW-0479">Metal-binding</keyword>
<feature type="domain" description="Radical SAM core" evidence="8">
    <location>
        <begin position="85"/>
        <end position="310"/>
    </location>
</feature>
<dbReference type="AlphaFoldDB" id="A0A1H9HGY2"/>
<dbReference type="Gene3D" id="3.20.20.70">
    <property type="entry name" value="Aldolase class I"/>
    <property type="match status" value="1"/>
</dbReference>
<dbReference type="GO" id="GO:0051539">
    <property type="term" value="F:4 iron, 4 sulfur cluster binding"/>
    <property type="evidence" value="ECO:0007669"/>
    <property type="project" value="UniProtKB-KW"/>
</dbReference>
<dbReference type="PANTHER" id="PTHR43787:SF3">
    <property type="entry name" value="ARYLSULFATASE REGULATORY PROTEIN"/>
    <property type="match status" value="1"/>
</dbReference>
<dbReference type="OrthoDB" id="9808591at2"/>
<accession>A0A1H9HGY2</accession>
<dbReference type="CDD" id="cd01335">
    <property type="entry name" value="Radical_SAM"/>
    <property type="match status" value="1"/>
</dbReference>
<evidence type="ECO:0000259" key="7">
    <source>
        <dbReference type="PROSITE" id="PS51379"/>
    </source>
</evidence>
<keyword evidence="2" id="KW-0004">4Fe-4S</keyword>
<evidence type="ECO:0000313" key="9">
    <source>
        <dbReference type="EMBL" id="SEQ61621.1"/>
    </source>
</evidence>
<name>A0A1H9HGY2_9SPIR</name>
<dbReference type="InterPro" id="IPR023885">
    <property type="entry name" value="4Fe4S-binding_SPASM_dom"/>
</dbReference>
<dbReference type="NCBIfam" id="TIGR04085">
    <property type="entry name" value="rSAM_more_4Fe4S"/>
    <property type="match status" value="1"/>
</dbReference>
<evidence type="ECO:0000256" key="2">
    <source>
        <dbReference type="ARBA" id="ARBA00022485"/>
    </source>
</evidence>
<feature type="domain" description="4Fe-4S ferredoxin-type" evidence="7">
    <location>
        <begin position="374"/>
        <end position="406"/>
    </location>
</feature>
<dbReference type="InterPro" id="IPR007197">
    <property type="entry name" value="rSAM"/>
</dbReference>
<dbReference type="SFLD" id="SFLDG01067">
    <property type="entry name" value="SPASM/twitch_domain_containing"/>
    <property type="match status" value="1"/>
</dbReference>
<dbReference type="Pfam" id="PF04055">
    <property type="entry name" value="Radical_SAM"/>
    <property type="match status" value="1"/>
</dbReference>
<dbReference type="RefSeq" id="WP_074644273.1">
    <property type="nucleotide sequence ID" value="NZ_FOFU01000007.1"/>
</dbReference>
<dbReference type="InterPro" id="IPR017896">
    <property type="entry name" value="4Fe4S_Fe-S-bd"/>
</dbReference>
<dbReference type="InterPro" id="IPR023867">
    <property type="entry name" value="Sulphatase_maturase_rSAM"/>
</dbReference>
<proteinExistence type="predicted"/>
<evidence type="ECO:0000313" key="10">
    <source>
        <dbReference type="Proteomes" id="UP000182360"/>
    </source>
</evidence>
<dbReference type="Proteomes" id="UP000182360">
    <property type="component" value="Unassembled WGS sequence"/>
</dbReference>
<gene>
    <name evidence="9" type="ORF">SAMN04487977_1072</name>
</gene>
<comment type="cofactor">
    <cofactor evidence="1">
        <name>[4Fe-4S] cluster</name>
        <dbReference type="ChEBI" id="CHEBI:49883"/>
    </cofactor>
</comment>
<dbReference type="InterPro" id="IPR013785">
    <property type="entry name" value="Aldolase_TIM"/>
</dbReference>
<dbReference type="GO" id="GO:0016491">
    <property type="term" value="F:oxidoreductase activity"/>
    <property type="evidence" value="ECO:0007669"/>
    <property type="project" value="InterPro"/>
</dbReference>
<dbReference type="SFLD" id="SFLDG01386">
    <property type="entry name" value="main_SPASM_domain-containing"/>
    <property type="match status" value="1"/>
</dbReference>
<dbReference type="SFLD" id="SFLDG01384">
    <property type="entry name" value="thioether_bond_formation_requi"/>
    <property type="match status" value="1"/>
</dbReference>
<dbReference type="EMBL" id="FOFU01000007">
    <property type="protein sequence ID" value="SEQ61621.1"/>
    <property type="molecule type" value="Genomic_DNA"/>
</dbReference>
<protein>
    <submittedName>
        <fullName evidence="9">Uncharacterized protein</fullName>
    </submittedName>
</protein>
<evidence type="ECO:0000256" key="1">
    <source>
        <dbReference type="ARBA" id="ARBA00001966"/>
    </source>
</evidence>
<dbReference type="InterPro" id="IPR058240">
    <property type="entry name" value="rSAM_sf"/>
</dbReference>
<dbReference type="UniPathway" id="UPA00782"/>
<dbReference type="SMART" id="SM00729">
    <property type="entry name" value="Elp3"/>
    <property type="match status" value="1"/>
</dbReference>
<evidence type="ECO:0000256" key="4">
    <source>
        <dbReference type="ARBA" id="ARBA00022723"/>
    </source>
</evidence>
<keyword evidence="5" id="KW-0408">Iron</keyword>
<evidence type="ECO:0000259" key="8">
    <source>
        <dbReference type="PROSITE" id="PS51918"/>
    </source>
</evidence>
<keyword evidence="3" id="KW-0949">S-adenosyl-L-methionine</keyword>
<evidence type="ECO:0000256" key="6">
    <source>
        <dbReference type="ARBA" id="ARBA00023014"/>
    </source>
</evidence>
<keyword evidence="6" id="KW-0411">Iron-sulfur</keyword>
<dbReference type="SUPFAM" id="SSF102114">
    <property type="entry name" value="Radical SAM enzymes"/>
    <property type="match status" value="1"/>
</dbReference>
<dbReference type="GO" id="GO:0046872">
    <property type="term" value="F:metal ion binding"/>
    <property type="evidence" value="ECO:0007669"/>
    <property type="project" value="UniProtKB-KW"/>
</dbReference>
<dbReference type="SFLD" id="SFLDS00029">
    <property type="entry name" value="Radical_SAM"/>
    <property type="match status" value="1"/>
</dbReference>
<dbReference type="PANTHER" id="PTHR43787">
    <property type="entry name" value="FEMO COFACTOR BIOSYNTHESIS PROTEIN NIFB-RELATED"/>
    <property type="match status" value="1"/>
</dbReference>
<sequence>MLNWSKRNYMFNSEKYGWLLYAGLSNSFFHLSEELKERIDLYLKNEAELDDDILQKFQKTGVLSRYTDDEMDRMSLLNWGKMQAYNKELRLTLATTLACNFRCSYCYEKENYKDVIMTEELADKIIEFILMSKKESVSIEWYGGEPLLNINIIKYMNKKLKENNIKNTQTIVTNGYLLTKENIEMLHEYNISGIQITLDGDKDTHNKRRPHVTNPDSFSRIFDNLELLYMYSKRTDYKPYVSIRVNIDKDNENDYSKVLNLIKSKFYDFYDVYFAFVTTSNSCSDISDAVFGNKEEKEFIDRLKEKYSIDYKEYYPKNHGCFFCAAQLLDNYVIDPDGYMYKCWDDVGDINKAVYSLKDKKFSNVSVESDYIIKTLAIFNDKCKNCFMLYSCQGGCPFKALNKKEHCPVIKDNINEYLEKHYENSKKKDFVY</sequence>
<dbReference type="PROSITE" id="PS51379">
    <property type="entry name" value="4FE4S_FER_2"/>
    <property type="match status" value="1"/>
</dbReference>
<dbReference type="InterPro" id="IPR006638">
    <property type="entry name" value="Elp3/MiaA/NifB-like_rSAM"/>
</dbReference>
<evidence type="ECO:0000256" key="3">
    <source>
        <dbReference type="ARBA" id="ARBA00022691"/>
    </source>
</evidence>